<feature type="chain" id="PRO_5035171240" evidence="1">
    <location>
        <begin position="23"/>
        <end position="231"/>
    </location>
</feature>
<reference evidence="3" key="1">
    <citation type="journal article" date="2020" name="mSystems">
        <title>Genome- and Community-Level Interaction Insights into Carbon Utilization and Element Cycling Functions of Hydrothermarchaeota in Hydrothermal Sediment.</title>
        <authorList>
            <person name="Zhou Z."/>
            <person name="Liu Y."/>
            <person name="Xu W."/>
            <person name="Pan J."/>
            <person name="Luo Z.H."/>
            <person name="Li M."/>
        </authorList>
    </citation>
    <scope>NUCLEOTIDE SEQUENCE</scope>
    <source>
        <strain evidence="3">SpSt-997</strain>
    </source>
</reference>
<keyword evidence="1" id="KW-0732">Signal</keyword>
<comment type="caution">
    <text evidence="3">The sequence shown here is derived from an EMBL/GenBank/DDBJ whole genome shotgun (WGS) entry which is preliminary data.</text>
</comment>
<evidence type="ECO:0000313" key="3">
    <source>
        <dbReference type="EMBL" id="HGC42330.1"/>
    </source>
</evidence>
<dbReference type="NCBIfam" id="TIGR02595">
    <property type="entry name" value="PEP_CTERM"/>
    <property type="match status" value="1"/>
</dbReference>
<dbReference type="EMBL" id="DTQM01000073">
    <property type="protein sequence ID" value="HGC42330.1"/>
    <property type="molecule type" value="Genomic_DNA"/>
</dbReference>
<name>A0A8J4HAM3_9PROT</name>
<gene>
    <name evidence="3" type="ORF">ENY07_03770</name>
</gene>
<accession>A0A8J4HAM3</accession>
<sequence>MKRWLLAASLLTSLAALPAAQAAPSLSLTGTTFGLFGRENVSVPLTEISSDNGISTYGYNATIGGFSLSGDVATEAGGSGPVTLPGMIFTPTVTASSDGFLTLQLTGTGLDLPGTSTQNIVFGTLSGSGLQASGEFLASSNDGATYSQIGETLLSGTTGYFNAGTSAVFPGVNALETVLTVTSNGAATGSFSATETDPVPEPASLALLCSGIAGLGLVRRRRADRGAGLGG</sequence>
<dbReference type="NCBIfam" id="TIGR03370">
    <property type="entry name" value="VPLPA-CTERM"/>
    <property type="match status" value="1"/>
</dbReference>
<proteinExistence type="predicted"/>
<dbReference type="InterPro" id="IPR013424">
    <property type="entry name" value="Ice-binding_C"/>
</dbReference>
<feature type="domain" description="Ice-binding protein C-terminal" evidence="2">
    <location>
        <begin position="198"/>
        <end position="221"/>
    </location>
</feature>
<protein>
    <submittedName>
        <fullName evidence="3">VPLPA-CTERM sorting domain-containing protein</fullName>
    </submittedName>
</protein>
<organism evidence="3">
    <name type="scientific">Acidicaldus sp</name>
    <dbReference type="NCBI Taxonomy" id="1872105"/>
    <lineage>
        <taxon>Bacteria</taxon>
        <taxon>Pseudomonadati</taxon>
        <taxon>Pseudomonadota</taxon>
        <taxon>Alphaproteobacteria</taxon>
        <taxon>Acetobacterales</taxon>
        <taxon>Acetobacteraceae</taxon>
        <taxon>Acidicaldus</taxon>
    </lineage>
</organism>
<dbReference type="AlphaFoldDB" id="A0A8J4HAM3"/>
<dbReference type="Pfam" id="PF07589">
    <property type="entry name" value="PEP-CTERM"/>
    <property type="match status" value="1"/>
</dbReference>
<feature type="signal peptide" evidence="1">
    <location>
        <begin position="1"/>
        <end position="22"/>
    </location>
</feature>
<evidence type="ECO:0000259" key="2">
    <source>
        <dbReference type="Pfam" id="PF07589"/>
    </source>
</evidence>
<evidence type="ECO:0000256" key="1">
    <source>
        <dbReference type="SAM" id="SignalP"/>
    </source>
</evidence>
<dbReference type="InterPro" id="IPR022472">
    <property type="entry name" value="VPLPA-CTERM"/>
</dbReference>